<proteinExistence type="predicted"/>
<name>A0AA39XCN4_9PEZI</name>
<dbReference type="Proteomes" id="UP001175000">
    <property type="component" value="Unassembled WGS sequence"/>
</dbReference>
<gene>
    <name evidence="2" type="ORF">B0T14DRAFT_3927</name>
</gene>
<sequence length="130" mass="13798">MVDSTVYCVVSQDLAENFTSLLSPPGQPPAKLPSPTYVVQMDDEGSRKVREYPKGFAYLAFYEASVERLFRIGLSAVAGTNIGILEANLGFCGLPAVSRVADVPTSRPQGPLSMANMKRNTGGGGILTSL</sequence>
<protein>
    <submittedName>
        <fullName evidence="2">Uncharacterized protein</fullName>
    </submittedName>
</protein>
<organism evidence="2 3">
    <name type="scientific">Immersiella caudata</name>
    <dbReference type="NCBI Taxonomy" id="314043"/>
    <lineage>
        <taxon>Eukaryota</taxon>
        <taxon>Fungi</taxon>
        <taxon>Dikarya</taxon>
        <taxon>Ascomycota</taxon>
        <taxon>Pezizomycotina</taxon>
        <taxon>Sordariomycetes</taxon>
        <taxon>Sordariomycetidae</taxon>
        <taxon>Sordariales</taxon>
        <taxon>Lasiosphaeriaceae</taxon>
        <taxon>Immersiella</taxon>
    </lineage>
</organism>
<evidence type="ECO:0000256" key="1">
    <source>
        <dbReference type="SAM" id="MobiDB-lite"/>
    </source>
</evidence>
<reference evidence="2" key="1">
    <citation type="submission" date="2023-06" db="EMBL/GenBank/DDBJ databases">
        <title>Genome-scale phylogeny and comparative genomics of the fungal order Sordariales.</title>
        <authorList>
            <consortium name="Lawrence Berkeley National Laboratory"/>
            <person name="Hensen N."/>
            <person name="Bonometti L."/>
            <person name="Westerberg I."/>
            <person name="Brannstrom I.O."/>
            <person name="Guillou S."/>
            <person name="Cros-Aarteil S."/>
            <person name="Calhoun S."/>
            <person name="Haridas S."/>
            <person name="Kuo A."/>
            <person name="Mondo S."/>
            <person name="Pangilinan J."/>
            <person name="Riley R."/>
            <person name="Labutti K."/>
            <person name="Andreopoulos B."/>
            <person name="Lipzen A."/>
            <person name="Chen C."/>
            <person name="Yanf M."/>
            <person name="Daum C."/>
            <person name="Ng V."/>
            <person name="Clum A."/>
            <person name="Steindorff A."/>
            <person name="Ohm R."/>
            <person name="Martin F."/>
            <person name="Silar P."/>
            <person name="Natvig D."/>
            <person name="Lalanne C."/>
            <person name="Gautier V."/>
            <person name="Ament-Velasquez S.L."/>
            <person name="Kruys A."/>
            <person name="Hutchinson M.I."/>
            <person name="Powell A.J."/>
            <person name="Barry K."/>
            <person name="Miller A.N."/>
            <person name="Grigoriev I.V."/>
            <person name="Debuchy R."/>
            <person name="Gladieux P."/>
            <person name="Thoren M.H."/>
            <person name="Johannesson H."/>
        </authorList>
    </citation>
    <scope>NUCLEOTIDE SEQUENCE</scope>
    <source>
        <strain evidence="2">CBS 606.72</strain>
    </source>
</reference>
<dbReference type="AlphaFoldDB" id="A0AA39XCN4"/>
<dbReference type="EMBL" id="JAULSU010000001">
    <property type="protein sequence ID" value="KAK0631479.1"/>
    <property type="molecule type" value="Genomic_DNA"/>
</dbReference>
<feature type="region of interest" description="Disordered" evidence="1">
    <location>
        <begin position="105"/>
        <end position="130"/>
    </location>
</feature>
<evidence type="ECO:0000313" key="3">
    <source>
        <dbReference type="Proteomes" id="UP001175000"/>
    </source>
</evidence>
<evidence type="ECO:0000313" key="2">
    <source>
        <dbReference type="EMBL" id="KAK0631479.1"/>
    </source>
</evidence>
<comment type="caution">
    <text evidence="2">The sequence shown here is derived from an EMBL/GenBank/DDBJ whole genome shotgun (WGS) entry which is preliminary data.</text>
</comment>
<feature type="compositionally biased region" description="Gly residues" evidence="1">
    <location>
        <begin position="121"/>
        <end position="130"/>
    </location>
</feature>
<accession>A0AA39XCN4</accession>
<keyword evidence="3" id="KW-1185">Reference proteome</keyword>